<organism evidence="1 2">
    <name type="scientific">Arcobacter defluvii</name>
    <dbReference type="NCBI Taxonomy" id="873191"/>
    <lineage>
        <taxon>Bacteria</taxon>
        <taxon>Pseudomonadati</taxon>
        <taxon>Campylobacterota</taxon>
        <taxon>Epsilonproteobacteria</taxon>
        <taxon>Campylobacterales</taxon>
        <taxon>Arcobacteraceae</taxon>
        <taxon>Arcobacter</taxon>
    </lineage>
</organism>
<dbReference type="AlphaFoldDB" id="A0AAE7BFB8"/>
<gene>
    <name evidence="1" type="ORF">ADFLV_2244</name>
</gene>
<dbReference type="EMBL" id="CP053835">
    <property type="protein sequence ID" value="QKF78251.1"/>
    <property type="molecule type" value="Genomic_DNA"/>
</dbReference>
<reference evidence="1 2" key="1">
    <citation type="submission" date="2020-05" db="EMBL/GenBank/DDBJ databases">
        <title>Complete genome sequencing of Campylobacter and Arcobacter type strains.</title>
        <authorList>
            <person name="Miller W.G."/>
            <person name="Yee E."/>
        </authorList>
    </citation>
    <scope>NUCLEOTIDE SEQUENCE [LARGE SCALE GENOMIC DNA]</scope>
    <source>
        <strain evidence="1 2">LMG 25694</strain>
    </source>
</reference>
<accession>A0AAE7BFB8</accession>
<sequence>MKRNIFLLVIIQSLIIGCSPFESNKGTYTTTTYFEPLRYDKNNGGYMIRDTERISFSLDLIDKERNKDVQKVPADIPFLAYWKIGRNPLGMDPDYKECGEWVSSIFTPSSRDISVEQWKKERKIHNEKYSKYDTCSDKIYNNFNSQTTYKYYYAKMPENHEVIYPAKSDMYYRWNLSFYIGGVNDLSIEAVPNEYKRTLEKLRTHECHKWGDPICYDLPNGDKNIYYAINEESYIIEDNKKVPKNRYSMDVRVSEPLNWIEIVGIEINKDMFDYLEKGENRYTFSMHFNEYPGDLTAEQKDYVEKVKWSKDLKWVEKVKE</sequence>
<name>A0AAE7BFB8_9BACT</name>
<proteinExistence type="predicted"/>
<keyword evidence="2" id="KW-1185">Reference proteome</keyword>
<dbReference type="KEGG" id="adz:ADFLV_2244"/>
<dbReference type="PROSITE" id="PS51257">
    <property type="entry name" value="PROKAR_LIPOPROTEIN"/>
    <property type="match status" value="1"/>
</dbReference>
<evidence type="ECO:0000313" key="1">
    <source>
        <dbReference type="EMBL" id="QKF78251.1"/>
    </source>
</evidence>
<dbReference type="RefSeq" id="WP_172658801.1">
    <property type="nucleotide sequence ID" value="NZ_CP053835.1"/>
</dbReference>
<evidence type="ECO:0000313" key="2">
    <source>
        <dbReference type="Proteomes" id="UP000503313"/>
    </source>
</evidence>
<evidence type="ECO:0008006" key="3">
    <source>
        <dbReference type="Google" id="ProtNLM"/>
    </source>
</evidence>
<dbReference type="Proteomes" id="UP000503313">
    <property type="component" value="Chromosome"/>
</dbReference>
<protein>
    <recommendedName>
        <fullName evidence="3">DUF2931 domain-containing protein</fullName>
    </recommendedName>
</protein>